<keyword evidence="1" id="KW-0732">Signal</keyword>
<accession>A0AAV5JRC6</accession>
<dbReference type="Gene3D" id="3.10.20.90">
    <property type="entry name" value="Phosphatidylinositol 3-kinase Catalytic Subunit, Chain A, domain 1"/>
    <property type="match status" value="1"/>
</dbReference>
<name>A0AAV5JRC6_9ROSI</name>
<evidence type="ECO:0000313" key="4">
    <source>
        <dbReference type="Proteomes" id="UP001054252"/>
    </source>
</evidence>
<dbReference type="InterPro" id="IPR029071">
    <property type="entry name" value="Ubiquitin-like_domsf"/>
</dbReference>
<dbReference type="Proteomes" id="UP001054252">
    <property type="component" value="Unassembled WGS sequence"/>
</dbReference>
<dbReference type="PROSITE" id="PS50053">
    <property type="entry name" value="UBIQUITIN_2"/>
    <property type="match status" value="1"/>
</dbReference>
<dbReference type="GO" id="GO:0005829">
    <property type="term" value="C:cytosol"/>
    <property type="evidence" value="ECO:0007669"/>
    <property type="project" value="TreeGrafter"/>
</dbReference>
<dbReference type="PANTHER" id="PTHR10621">
    <property type="entry name" value="UV EXCISION REPAIR PROTEIN RAD23"/>
    <property type="match status" value="1"/>
</dbReference>
<dbReference type="GO" id="GO:0070628">
    <property type="term" value="F:proteasome binding"/>
    <property type="evidence" value="ECO:0007669"/>
    <property type="project" value="TreeGrafter"/>
</dbReference>
<dbReference type="InterPro" id="IPR000626">
    <property type="entry name" value="Ubiquitin-like_dom"/>
</dbReference>
<dbReference type="CDD" id="cd17039">
    <property type="entry name" value="Ubl_ubiquitin_like"/>
    <property type="match status" value="1"/>
</dbReference>
<evidence type="ECO:0000256" key="1">
    <source>
        <dbReference type="SAM" id="SignalP"/>
    </source>
</evidence>
<dbReference type="AlphaFoldDB" id="A0AAV5JRC6"/>
<proteinExistence type="predicted"/>
<gene>
    <name evidence="3" type="ORF">SLEP1_g24320</name>
</gene>
<dbReference type="SUPFAM" id="SSF54236">
    <property type="entry name" value="Ubiquitin-like"/>
    <property type="match status" value="1"/>
</dbReference>
<evidence type="ECO:0000313" key="3">
    <source>
        <dbReference type="EMBL" id="GKV13290.1"/>
    </source>
</evidence>
<feature type="domain" description="Ubiquitin-like" evidence="2">
    <location>
        <begin position="5"/>
        <end position="87"/>
    </location>
</feature>
<dbReference type="PANTHER" id="PTHR10621:SF61">
    <property type="entry name" value="UBIQUITIN FAMILY PROTEIN"/>
    <property type="match status" value="1"/>
</dbReference>
<dbReference type="GO" id="GO:0043161">
    <property type="term" value="P:proteasome-mediated ubiquitin-dependent protein catabolic process"/>
    <property type="evidence" value="ECO:0007669"/>
    <property type="project" value="TreeGrafter"/>
</dbReference>
<organism evidence="3 4">
    <name type="scientific">Rubroshorea leprosula</name>
    <dbReference type="NCBI Taxonomy" id="152421"/>
    <lineage>
        <taxon>Eukaryota</taxon>
        <taxon>Viridiplantae</taxon>
        <taxon>Streptophyta</taxon>
        <taxon>Embryophyta</taxon>
        <taxon>Tracheophyta</taxon>
        <taxon>Spermatophyta</taxon>
        <taxon>Magnoliopsida</taxon>
        <taxon>eudicotyledons</taxon>
        <taxon>Gunneridae</taxon>
        <taxon>Pentapetalae</taxon>
        <taxon>rosids</taxon>
        <taxon>malvids</taxon>
        <taxon>Malvales</taxon>
        <taxon>Dipterocarpaceae</taxon>
        <taxon>Rubroshorea</taxon>
    </lineage>
</organism>
<protein>
    <recommendedName>
        <fullName evidence="2">Ubiquitin-like domain-containing protein</fullName>
    </recommendedName>
</protein>
<reference evidence="3 4" key="1">
    <citation type="journal article" date="2021" name="Commun. Biol.">
        <title>The genome of Shorea leprosula (Dipterocarpaceae) highlights the ecological relevance of drought in aseasonal tropical rainforests.</title>
        <authorList>
            <person name="Ng K.K.S."/>
            <person name="Kobayashi M.J."/>
            <person name="Fawcett J.A."/>
            <person name="Hatakeyama M."/>
            <person name="Paape T."/>
            <person name="Ng C.H."/>
            <person name="Ang C.C."/>
            <person name="Tnah L.H."/>
            <person name="Lee C.T."/>
            <person name="Nishiyama T."/>
            <person name="Sese J."/>
            <person name="O'Brien M.J."/>
            <person name="Copetti D."/>
            <person name="Mohd Noor M.I."/>
            <person name="Ong R.C."/>
            <person name="Putra M."/>
            <person name="Sireger I.Z."/>
            <person name="Indrioko S."/>
            <person name="Kosugi Y."/>
            <person name="Izuno A."/>
            <person name="Isagi Y."/>
            <person name="Lee S.L."/>
            <person name="Shimizu K.K."/>
        </authorList>
    </citation>
    <scope>NUCLEOTIDE SEQUENCE [LARGE SCALE GENOMIC DNA]</scope>
    <source>
        <strain evidence="3">214</strain>
    </source>
</reference>
<dbReference type="GO" id="GO:0031593">
    <property type="term" value="F:polyubiquitin modification-dependent protein binding"/>
    <property type="evidence" value="ECO:0007669"/>
    <property type="project" value="TreeGrafter"/>
</dbReference>
<dbReference type="GO" id="GO:0005654">
    <property type="term" value="C:nucleoplasm"/>
    <property type="evidence" value="ECO:0007669"/>
    <property type="project" value="TreeGrafter"/>
</dbReference>
<feature type="signal peptide" evidence="1">
    <location>
        <begin position="1"/>
        <end position="17"/>
    </location>
</feature>
<comment type="caution">
    <text evidence="3">The sequence shown here is derived from an EMBL/GenBank/DDBJ whole genome shotgun (WGS) entry which is preliminary data.</text>
</comment>
<feature type="chain" id="PRO_5043528883" description="Ubiquitin-like domain-containing protein" evidence="1">
    <location>
        <begin position="18"/>
        <end position="109"/>
    </location>
</feature>
<sequence length="109" mass="11897">MILTMRLVVEILTGTLFYVHVGSDATIGDLKREIGSQQNLPHDRLILILDTNQSPMNGGDEEDGASLSDDGASLSDCGVKDGSHIYLFFSPVDDASTHHFLYNFDILQG</sequence>
<dbReference type="EMBL" id="BPVZ01000038">
    <property type="protein sequence ID" value="GKV13290.1"/>
    <property type="molecule type" value="Genomic_DNA"/>
</dbReference>
<dbReference type="GO" id="GO:0043130">
    <property type="term" value="F:ubiquitin binding"/>
    <property type="evidence" value="ECO:0007669"/>
    <property type="project" value="TreeGrafter"/>
</dbReference>
<keyword evidence="4" id="KW-1185">Reference proteome</keyword>
<evidence type="ECO:0000259" key="2">
    <source>
        <dbReference type="PROSITE" id="PS50053"/>
    </source>
</evidence>